<keyword evidence="5" id="KW-0067">ATP-binding</keyword>
<feature type="transmembrane region" description="Helical" evidence="8">
    <location>
        <begin position="170"/>
        <end position="189"/>
    </location>
</feature>
<comment type="caution">
    <text evidence="11">The sequence shown here is derived from an EMBL/GenBank/DDBJ whole genome shotgun (WGS) entry which is preliminary data.</text>
</comment>
<gene>
    <name evidence="11" type="ORF">BN146_10480</name>
</gene>
<accession>K0NVG9</accession>
<evidence type="ECO:0000256" key="5">
    <source>
        <dbReference type="ARBA" id="ARBA00022840"/>
    </source>
</evidence>
<dbReference type="InterPro" id="IPR011527">
    <property type="entry name" value="ABC1_TM_dom"/>
</dbReference>
<dbReference type="SUPFAM" id="SSF52540">
    <property type="entry name" value="P-loop containing nucleoside triphosphate hydrolases"/>
    <property type="match status" value="1"/>
</dbReference>
<dbReference type="EMBL" id="CALZ01000160">
    <property type="protein sequence ID" value="CCK84621.1"/>
    <property type="molecule type" value="Genomic_DNA"/>
</dbReference>
<proteinExistence type="predicted"/>
<dbReference type="InterPro" id="IPR036640">
    <property type="entry name" value="ABC1_TM_sf"/>
</dbReference>
<dbReference type="Pfam" id="PF00005">
    <property type="entry name" value="ABC_tran"/>
    <property type="match status" value="1"/>
</dbReference>
<dbReference type="InterPro" id="IPR003593">
    <property type="entry name" value="AAA+_ATPase"/>
</dbReference>
<feature type="domain" description="ABC transmembrane type-1" evidence="10">
    <location>
        <begin position="23"/>
        <end position="317"/>
    </location>
</feature>
<evidence type="ECO:0000259" key="10">
    <source>
        <dbReference type="PROSITE" id="PS50929"/>
    </source>
</evidence>
<dbReference type="SMART" id="SM00382">
    <property type="entry name" value="AAA"/>
    <property type="match status" value="1"/>
</dbReference>
<dbReference type="InterPro" id="IPR003439">
    <property type="entry name" value="ABC_transporter-like_ATP-bd"/>
</dbReference>
<dbReference type="Proteomes" id="UP000009325">
    <property type="component" value="Unassembled WGS sequence"/>
</dbReference>
<evidence type="ECO:0000259" key="9">
    <source>
        <dbReference type="PROSITE" id="PS50893"/>
    </source>
</evidence>
<evidence type="ECO:0000313" key="12">
    <source>
        <dbReference type="Proteomes" id="UP000009325"/>
    </source>
</evidence>
<keyword evidence="4" id="KW-0547">Nucleotide-binding</keyword>
<feature type="transmembrane region" description="Helical" evidence="8">
    <location>
        <begin position="257"/>
        <end position="278"/>
    </location>
</feature>
<reference evidence="11 12" key="1">
    <citation type="submission" date="2012-08" db="EMBL/GenBank/DDBJ databases">
        <title>Draft Genome Sequences of Lactobacillus equicursoris CIP 110162T, isolated from thoroughbred racehorse feces and Lactobacillus sp. CRBIP 24.137 isolated from urine of human.</title>
        <authorList>
            <person name="Cousin S."/>
            <person name="Loux V."/>
            <person name="Ma L."/>
            <person name="Creno S."/>
            <person name="Clermont D."/>
            <person name="Bizet C."/>
            <person name="Bouchier C."/>
        </authorList>
    </citation>
    <scope>NUCLEOTIDE SEQUENCE [LARGE SCALE GENOMIC DNA]</scope>
    <source>
        <strain evidence="11 12">66c</strain>
    </source>
</reference>
<organism evidence="11 12">
    <name type="scientific">Lactobacillus equicursoris 66c</name>
    <dbReference type="NCBI Taxonomy" id="872326"/>
    <lineage>
        <taxon>Bacteria</taxon>
        <taxon>Bacillati</taxon>
        <taxon>Bacillota</taxon>
        <taxon>Bacilli</taxon>
        <taxon>Lactobacillales</taxon>
        <taxon>Lactobacillaceae</taxon>
        <taxon>Lactobacillus</taxon>
    </lineage>
</organism>
<dbReference type="PROSITE" id="PS50929">
    <property type="entry name" value="ABC_TM1F"/>
    <property type="match status" value="1"/>
</dbReference>
<dbReference type="PANTHER" id="PTHR43394">
    <property type="entry name" value="ATP-DEPENDENT PERMEASE MDL1, MITOCHONDRIAL"/>
    <property type="match status" value="1"/>
</dbReference>
<dbReference type="FunFam" id="3.40.50.300:FF:000287">
    <property type="entry name" value="Multidrug ABC transporter ATP-binding protein"/>
    <property type="match status" value="1"/>
</dbReference>
<dbReference type="GO" id="GO:0005524">
    <property type="term" value="F:ATP binding"/>
    <property type="evidence" value="ECO:0007669"/>
    <property type="project" value="UniProtKB-KW"/>
</dbReference>
<evidence type="ECO:0000256" key="7">
    <source>
        <dbReference type="ARBA" id="ARBA00023136"/>
    </source>
</evidence>
<evidence type="ECO:0000256" key="3">
    <source>
        <dbReference type="ARBA" id="ARBA00022692"/>
    </source>
</evidence>
<dbReference type="GO" id="GO:0005886">
    <property type="term" value="C:plasma membrane"/>
    <property type="evidence" value="ECO:0007669"/>
    <property type="project" value="UniProtKB-SubCell"/>
</dbReference>
<evidence type="ECO:0000256" key="6">
    <source>
        <dbReference type="ARBA" id="ARBA00022989"/>
    </source>
</evidence>
<dbReference type="RefSeq" id="WP_009558723.1">
    <property type="nucleotide sequence ID" value="NZ_CALZ01000160.1"/>
</dbReference>
<dbReference type="AlphaFoldDB" id="K0NVG9"/>
<dbReference type="SUPFAM" id="SSF90123">
    <property type="entry name" value="ABC transporter transmembrane region"/>
    <property type="match status" value="1"/>
</dbReference>
<evidence type="ECO:0000256" key="4">
    <source>
        <dbReference type="ARBA" id="ARBA00022741"/>
    </source>
</evidence>
<feature type="transmembrane region" description="Helical" evidence="8">
    <location>
        <begin position="67"/>
        <end position="90"/>
    </location>
</feature>
<keyword evidence="2" id="KW-0813">Transport</keyword>
<feature type="domain" description="ABC transporter" evidence="9">
    <location>
        <begin position="350"/>
        <end position="584"/>
    </location>
</feature>
<dbReference type="InterPro" id="IPR039421">
    <property type="entry name" value="Type_1_exporter"/>
</dbReference>
<protein>
    <submittedName>
        <fullName evidence="11">ABC-type multidrug transport system, ATPase and permease component</fullName>
    </submittedName>
</protein>
<keyword evidence="6 8" id="KW-1133">Transmembrane helix</keyword>
<dbReference type="PROSITE" id="PS50893">
    <property type="entry name" value="ABC_TRANSPORTER_2"/>
    <property type="match status" value="1"/>
</dbReference>
<keyword evidence="7 8" id="KW-0472">Membrane</keyword>
<evidence type="ECO:0000256" key="2">
    <source>
        <dbReference type="ARBA" id="ARBA00022448"/>
    </source>
</evidence>
<dbReference type="OrthoDB" id="9770415at2"/>
<dbReference type="CDD" id="cd18547">
    <property type="entry name" value="ABC_6TM_Tm288_like"/>
    <property type="match status" value="1"/>
</dbReference>
<comment type="subcellular location">
    <subcellularLocation>
        <location evidence="1">Cell membrane</location>
        <topology evidence="1">Multi-pass membrane protein</topology>
    </subcellularLocation>
</comment>
<name>K0NVG9_9LACO</name>
<dbReference type="Gene3D" id="3.40.50.300">
    <property type="entry name" value="P-loop containing nucleotide triphosphate hydrolases"/>
    <property type="match status" value="1"/>
</dbReference>
<evidence type="ECO:0000256" key="1">
    <source>
        <dbReference type="ARBA" id="ARBA00004651"/>
    </source>
</evidence>
<evidence type="ECO:0000256" key="8">
    <source>
        <dbReference type="SAM" id="Phobius"/>
    </source>
</evidence>
<dbReference type="InterPro" id="IPR027417">
    <property type="entry name" value="P-loop_NTPase"/>
</dbReference>
<dbReference type="Pfam" id="PF00664">
    <property type="entry name" value="ABC_membrane"/>
    <property type="match status" value="1"/>
</dbReference>
<dbReference type="GO" id="GO:0015421">
    <property type="term" value="F:ABC-type oligopeptide transporter activity"/>
    <property type="evidence" value="ECO:0007669"/>
    <property type="project" value="TreeGrafter"/>
</dbReference>
<sequence>MQENATAFNYFKKYLKKYKKQIAIAALIYLLAAAAQVVAPTFLGQAVSSLTSYIKAASKGNATLSGFFEVLALMAGFYVLNSVATFIAWIMMTKFNANANNDMRKGLFGKLQRMTIKYFDTHQDGQILSLFNSDLDNIFNALNNAFSEIISQGFLFFGTIAFMFVLNWKMAIAVVATTPFILVISFIIMKKARVYLDKQQDEVGSLTAYINEQLNGQNVILTQGLRQDSIAGFQEKNSKVREAMFKGQFYSGILNPLLNGFAMLNFAIVISAGAFLMVTGQVSRAAGLGMIVTFTEYSWTYFQPLTQITSIYSMIQLAITGARRLAHVEKQDEENRVENGQKISGVNQAVRLENVDFAYNPDKQILKDVSIEVAKGQSVAIVGPTGSGKTTIMNLINRFYDVTAGKVTFDGTDVRDIQLTSLRQNVGIVLQDSVLFSGTVADNIRYGKPDASMDEVIAAAKEAQIHDFIMTLPDKYETKIENGKANFSTGQKQLMSIARTMLVDPAFLILDEATSNVDTVTEEKIQTAMDNMIAGRTSFVIAHRLKTILNSDKIVVLKDGKVIEQGPHKELLKKHGFYYQLYTSQMAFE</sequence>
<keyword evidence="3 8" id="KW-0812">Transmembrane</keyword>
<feature type="transmembrane region" description="Helical" evidence="8">
    <location>
        <begin position="145"/>
        <end position="164"/>
    </location>
</feature>
<dbReference type="PANTHER" id="PTHR43394:SF1">
    <property type="entry name" value="ATP-BINDING CASSETTE SUB-FAMILY B MEMBER 10, MITOCHONDRIAL"/>
    <property type="match status" value="1"/>
</dbReference>
<dbReference type="GO" id="GO:0016887">
    <property type="term" value="F:ATP hydrolysis activity"/>
    <property type="evidence" value="ECO:0007669"/>
    <property type="project" value="InterPro"/>
</dbReference>
<evidence type="ECO:0000313" key="11">
    <source>
        <dbReference type="EMBL" id="CCK84621.1"/>
    </source>
</evidence>
<feature type="transmembrane region" description="Helical" evidence="8">
    <location>
        <begin position="22"/>
        <end position="47"/>
    </location>
</feature>
<dbReference type="Gene3D" id="1.20.1560.10">
    <property type="entry name" value="ABC transporter type 1, transmembrane domain"/>
    <property type="match status" value="1"/>
</dbReference>